<keyword evidence="2" id="KW-1133">Transmembrane helix</keyword>
<evidence type="ECO:0000313" key="4">
    <source>
        <dbReference type="EMBL" id="MBB6039273.1"/>
    </source>
</evidence>
<dbReference type="RefSeq" id="WP_184792370.1">
    <property type="nucleotide sequence ID" value="NZ_BONT01000077.1"/>
</dbReference>
<evidence type="ECO:0000256" key="2">
    <source>
        <dbReference type="SAM" id="Phobius"/>
    </source>
</evidence>
<evidence type="ECO:0000259" key="3">
    <source>
        <dbReference type="Pfam" id="PF13406"/>
    </source>
</evidence>
<organism evidence="4 5">
    <name type="scientific">Phytomonospora endophytica</name>
    <dbReference type="NCBI Taxonomy" id="714109"/>
    <lineage>
        <taxon>Bacteria</taxon>
        <taxon>Bacillati</taxon>
        <taxon>Actinomycetota</taxon>
        <taxon>Actinomycetes</taxon>
        <taxon>Micromonosporales</taxon>
        <taxon>Micromonosporaceae</taxon>
        <taxon>Phytomonospora</taxon>
    </lineage>
</organism>
<dbReference type="Pfam" id="PF13406">
    <property type="entry name" value="SLT_2"/>
    <property type="match status" value="1"/>
</dbReference>
<dbReference type="SUPFAM" id="SSF53955">
    <property type="entry name" value="Lysozyme-like"/>
    <property type="match status" value="1"/>
</dbReference>
<dbReference type="GO" id="GO:0009253">
    <property type="term" value="P:peptidoglycan catabolic process"/>
    <property type="evidence" value="ECO:0007669"/>
    <property type="project" value="TreeGrafter"/>
</dbReference>
<feature type="domain" description="Transglycosylase SLT" evidence="3">
    <location>
        <begin position="238"/>
        <end position="283"/>
    </location>
</feature>
<protein>
    <recommendedName>
        <fullName evidence="3">Transglycosylase SLT domain-containing protein</fullName>
    </recommendedName>
</protein>
<name>A0A841FWZ6_9ACTN</name>
<feature type="compositionally biased region" description="Low complexity" evidence="1">
    <location>
        <begin position="25"/>
        <end position="43"/>
    </location>
</feature>
<dbReference type="EMBL" id="JACHGT010000021">
    <property type="protein sequence ID" value="MBB6039273.1"/>
    <property type="molecule type" value="Genomic_DNA"/>
</dbReference>
<feature type="region of interest" description="Disordered" evidence="1">
    <location>
        <begin position="16"/>
        <end position="43"/>
    </location>
</feature>
<keyword evidence="5" id="KW-1185">Reference proteome</keyword>
<evidence type="ECO:0000313" key="5">
    <source>
        <dbReference type="Proteomes" id="UP000548476"/>
    </source>
</evidence>
<dbReference type="Proteomes" id="UP000548476">
    <property type="component" value="Unassembled WGS sequence"/>
</dbReference>
<feature type="transmembrane region" description="Helical" evidence="2">
    <location>
        <begin position="56"/>
        <end position="78"/>
    </location>
</feature>
<sequence>MAGKLTNLSRNVSQGLRGAWRSTRTGAPKAARSTAAASRTAGKATAEYMRRPGSRFGVQVAVTVVLLGALGLLATYVVPRSGSARPVGAGESSAPIADAPIALPPGAEAIPGAPNVPQPTPTNGALTPPPGNSTTVPSSTLSGWAAKMAPKVGISARAIQAYGFAELRLATAQPACRLSWTTLAGIGRIETNHGTTSNTSLDANGRPLKAIRGPALDGTAGNKAIKDTDDGVWDGDTTWDRAVGPMQFIPTTWKSWATDADGDGDANPNDIDDVALAAAKYLCHDNRDLSTAQGWYDAVFSYNHLNTYVLNVYREADEYGRKSAA</sequence>
<dbReference type="AlphaFoldDB" id="A0A841FWZ6"/>
<dbReference type="GO" id="GO:0008933">
    <property type="term" value="F:peptidoglycan lytic transglycosylase activity"/>
    <property type="evidence" value="ECO:0007669"/>
    <property type="project" value="TreeGrafter"/>
</dbReference>
<gene>
    <name evidence="4" type="ORF">HNR73_007167</name>
</gene>
<dbReference type="Gene3D" id="1.10.530.10">
    <property type="match status" value="1"/>
</dbReference>
<keyword evidence="2" id="KW-0472">Membrane</keyword>
<evidence type="ECO:0000256" key="1">
    <source>
        <dbReference type="SAM" id="MobiDB-lite"/>
    </source>
</evidence>
<accession>A0A841FWZ6</accession>
<dbReference type="PANTHER" id="PTHR30163">
    <property type="entry name" value="MEMBRANE-BOUND LYTIC MUREIN TRANSGLYCOSYLASE B"/>
    <property type="match status" value="1"/>
</dbReference>
<dbReference type="CDD" id="cd13399">
    <property type="entry name" value="Slt35-like"/>
    <property type="match status" value="1"/>
</dbReference>
<dbReference type="PANTHER" id="PTHR30163:SF8">
    <property type="entry name" value="LYTIC MUREIN TRANSGLYCOSYLASE"/>
    <property type="match status" value="1"/>
</dbReference>
<proteinExistence type="predicted"/>
<keyword evidence="2" id="KW-0812">Transmembrane</keyword>
<reference evidence="4 5" key="1">
    <citation type="submission" date="2020-08" db="EMBL/GenBank/DDBJ databases">
        <title>Genomic Encyclopedia of Type Strains, Phase IV (KMG-IV): sequencing the most valuable type-strain genomes for metagenomic binning, comparative biology and taxonomic classification.</title>
        <authorList>
            <person name="Goeker M."/>
        </authorList>
    </citation>
    <scope>NUCLEOTIDE SEQUENCE [LARGE SCALE GENOMIC DNA]</scope>
    <source>
        <strain evidence="4 5">YIM 65646</strain>
    </source>
</reference>
<dbReference type="InterPro" id="IPR031304">
    <property type="entry name" value="SLT_2"/>
</dbReference>
<dbReference type="InterPro" id="IPR043426">
    <property type="entry name" value="MltB-like"/>
</dbReference>
<feature type="region of interest" description="Disordered" evidence="1">
    <location>
        <begin position="106"/>
        <end position="139"/>
    </location>
</feature>
<comment type="caution">
    <text evidence="4">The sequence shown here is derived from an EMBL/GenBank/DDBJ whole genome shotgun (WGS) entry which is preliminary data.</text>
</comment>
<dbReference type="InterPro" id="IPR023346">
    <property type="entry name" value="Lysozyme-like_dom_sf"/>
</dbReference>